<name>A0A158L4J5_9BURK</name>
<comment type="caution">
    <text evidence="1">The sequence shown here is derived from an EMBL/GenBank/DDBJ whole genome shotgun (WGS) entry which is preliminary data.</text>
</comment>
<evidence type="ECO:0008006" key="3">
    <source>
        <dbReference type="Google" id="ProtNLM"/>
    </source>
</evidence>
<sequence>MLRALVLLRTACAQRNQLKPPLNDKNCHELVSGDYRNRPYLIYELKVGRVRVPWFYGEDRHTLIVTHCFRKSTQKASKAEQATAATVLRNYRDAHGASPQELRFIGE</sequence>
<dbReference type="InterPro" id="IPR009241">
    <property type="entry name" value="HigB-like"/>
</dbReference>
<reference evidence="1" key="1">
    <citation type="submission" date="2016-01" db="EMBL/GenBank/DDBJ databases">
        <authorList>
            <person name="Peeters C."/>
        </authorList>
    </citation>
    <scope>NUCLEOTIDE SEQUENCE [LARGE SCALE GENOMIC DNA]</scope>
    <source>
        <strain evidence="1">LMG 29317</strain>
    </source>
</reference>
<evidence type="ECO:0000313" key="2">
    <source>
        <dbReference type="Proteomes" id="UP000055019"/>
    </source>
</evidence>
<dbReference type="AlphaFoldDB" id="A0A158L4J5"/>
<keyword evidence="2" id="KW-1185">Reference proteome</keyword>
<protein>
    <recommendedName>
        <fullName evidence="3">Type II toxin-antitoxin system RelE/ParE family toxin</fullName>
    </recommendedName>
</protein>
<evidence type="ECO:0000313" key="1">
    <source>
        <dbReference type="EMBL" id="SAL88212.1"/>
    </source>
</evidence>
<dbReference type="EMBL" id="FCOM02000118">
    <property type="protein sequence ID" value="SAL88212.1"/>
    <property type="molecule type" value="Genomic_DNA"/>
</dbReference>
<accession>A0A158L4J5</accession>
<dbReference type="Pfam" id="PF05973">
    <property type="entry name" value="Gp49"/>
    <property type="match status" value="1"/>
</dbReference>
<dbReference type="RefSeq" id="WP_407642547.1">
    <property type="nucleotide sequence ID" value="NZ_FCOM02000118.1"/>
</dbReference>
<gene>
    <name evidence="1" type="ORF">AWB74_08455</name>
</gene>
<proteinExistence type="predicted"/>
<organism evidence="1 2">
    <name type="scientific">Caballeronia arvi</name>
    <dbReference type="NCBI Taxonomy" id="1777135"/>
    <lineage>
        <taxon>Bacteria</taxon>
        <taxon>Pseudomonadati</taxon>
        <taxon>Pseudomonadota</taxon>
        <taxon>Betaproteobacteria</taxon>
        <taxon>Burkholderiales</taxon>
        <taxon>Burkholderiaceae</taxon>
        <taxon>Caballeronia</taxon>
    </lineage>
</organism>
<dbReference type="Proteomes" id="UP000055019">
    <property type="component" value="Unassembled WGS sequence"/>
</dbReference>